<reference evidence="2" key="1">
    <citation type="journal article" date="2011" name="PLoS Genet.">
        <title>Genomic analysis of the necrotrophic fungal pathogens Sclerotinia sclerotiorum and Botrytis cinerea.</title>
        <authorList>
            <person name="Amselem J."/>
            <person name="Cuomo C.A."/>
            <person name="van Kan J.A."/>
            <person name="Viaud M."/>
            <person name="Benito E.P."/>
            <person name="Couloux A."/>
            <person name="Coutinho P.M."/>
            <person name="de Vries R.P."/>
            <person name="Dyer P.S."/>
            <person name="Fillinger S."/>
            <person name="Fournier E."/>
            <person name="Gout L."/>
            <person name="Hahn M."/>
            <person name="Kohn L."/>
            <person name="Lapalu N."/>
            <person name="Plummer K.M."/>
            <person name="Pradier J.M."/>
            <person name="Quevillon E."/>
            <person name="Sharon A."/>
            <person name="Simon A."/>
            <person name="ten Have A."/>
            <person name="Tudzynski B."/>
            <person name="Tudzynski P."/>
            <person name="Wincker P."/>
            <person name="Andrew M."/>
            <person name="Anthouard V."/>
            <person name="Beever R.E."/>
            <person name="Beffa R."/>
            <person name="Benoit I."/>
            <person name="Bouzid O."/>
            <person name="Brault B."/>
            <person name="Chen Z."/>
            <person name="Choquer M."/>
            <person name="Collemare J."/>
            <person name="Cotton P."/>
            <person name="Danchin E.G."/>
            <person name="Da Silva C."/>
            <person name="Gautier A."/>
            <person name="Giraud C."/>
            <person name="Giraud T."/>
            <person name="Gonzalez C."/>
            <person name="Grossetete S."/>
            <person name="Guldener U."/>
            <person name="Henrissat B."/>
            <person name="Howlett B.J."/>
            <person name="Kodira C."/>
            <person name="Kretschmer M."/>
            <person name="Lappartient A."/>
            <person name="Leroch M."/>
            <person name="Levis C."/>
            <person name="Mauceli E."/>
            <person name="Neuveglise C."/>
            <person name="Oeser B."/>
            <person name="Pearson M."/>
            <person name="Poulain J."/>
            <person name="Poussereau N."/>
            <person name="Quesneville H."/>
            <person name="Rascle C."/>
            <person name="Schumacher J."/>
            <person name="Segurens B."/>
            <person name="Sexton A."/>
            <person name="Silva E."/>
            <person name="Sirven C."/>
            <person name="Soanes D.M."/>
            <person name="Talbot N.J."/>
            <person name="Templeton M."/>
            <person name="Yandava C."/>
            <person name="Yarden O."/>
            <person name="Zeng Q."/>
            <person name="Rollins J.A."/>
            <person name="Lebrun M.H."/>
            <person name="Dickman M."/>
        </authorList>
    </citation>
    <scope>NUCLEOTIDE SEQUENCE [LARGE SCALE GENOMIC DNA]</scope>
    <source>
        <strain evidence="2">ATCC 18683 / 1980 / Ss-1</strain>
    </source>
</reference>
<keyword evidence="2" id="KW-1185">Reference proteome</keyword>
<dbReference type="EMBL" id="CH476628">
    <property type="protein sequence ID" value="EDO03946.1"/>
    <property type="molecule type" value="Genomic_DNA"/>
</dbReference>
<proteinExistence type="predicted"/>
<sequence length="176" mass="19634">MDCLTDVPLPAFYPLPHFFDDRAISPFFLCSAAQIRQLPLYDPWVESDSASQMPSQECYAEMDIMSSAINQTIPFDPTSVFSEIASGYPYRLSSTLSLPLNPISYDQDTGTASATGAISSTAIPDYNVPIPTIEPPDADYPVVEEFDMFDSGVNAMEFEDLIDWGDFWEHEISEFL</sequence>
<dbReference type="GeneID" id="5488648"/>
<accession>A7EM80</accession>
<evidence type="ECO:0000313" key="1">
    <source>
        <dbReference type="EMBL" id="EDO03946.1"/>
    </source>
</evidence>
<dbReference type="RefSeq" id="XP_001592188.1">
    <property type="nucleotide sequence ID" value="XM_001592138.1"/>
</dbReference>
<dbReference type="KEGG" id="ssl:SS1G_06427"/>
<gene>
    <name evidence="1" type="ORF">SS1G_06427</name>
</gene>
<name>A7EM80_SCLS1</name>
<evidence type="ECO:0000313" key="2">
    <source>
        <dbReference type="Proteomes" id="UP000001312"/>
    </source>
</evidence>
<dbReference type="Proteomes" id="UP000001312">
    <property type="component" value="Unassembled WGS sequence"/>
</dbReference>
<dbReference type="InParanoid" id="A7EM80"/>
<dbReference type="AlphaFoldDB" id="A7EM80"/>
<protein>
    <submittedName>
        <fullName evidence="1">Uncharacterized protein</fullName>
    </submittedName>
</protein>
<organism evidence="1 2">
    <name type="scientific">Sclerotinia sclerotiorum (strain ATCC 18683 / 1980 / Ss-1)</name>
    <name type="common">White mold</name>
    <name type="synonym">Whetzelinia sclerotiorum</name>
    <dbReference type="NCBI Taxonomy" id="665079"/>
    <lineage>
        <taxon>Eukaryota</taxon>
        <taxon>Fungi</taxon>
        <taxon>Dikarya</taxon>
        <taxon>Ascomycota</taxon>
        <taxon>Pezizomycotina</taxon>
        <taxon>Leotiomycetes</taxon>
        <taxon>Helotiales</taxon>
        <taxon>Sclerotiniaceae</taxon>
        <taxon>Sclerotinia</taxon>
    </lineage>
</organism>